<name>A0A4Y3RFN1_9ACTN</name>
<keyword evidence="2" id="KW-1185">Reference proteome</keyword>
<evidence type="ECO:0000313" key="1">
    <source>
        <dbReference type="EMBL" id="GEB56465.1"/>
    </source>
</evidence>
<dbReference type="RefSeq" id="WP_141295604.1">
    <property type="nucleotide sequence ID" value="NZ_BJMN01000012.1"/>
</dbReference>
<gene>
    <name evidence="1" type="ORF">SGA01_20700</name>
</gene>
<dbReference type="AlphaFoldDB" id="A0A4Y3RFN1"/>
<proteinExistence type="predicted"/>
<dbReference type="Proteomes" id="UP000315226">
    <property type="component" value="Unassembled WGS sequence"/>
</dbReference>
<reference evidence="1 2" key="1">
    <citation type="submission" date="2019-06" db="EMBL/GenBank/DDBJ databases">
        <title>Whole genome shotgun sequence of Streptomyces gardneri NBRC 12865.</title>
        <authorList>
            <person name="Hosoyama A."/>
            <person name="Uohara A."/>
            <person name="Ohji S."/>
            <person name="Ichikawa N."/>
        </authorList>
    </citation>
    <scope>NUCLEOTIDE SEQUENCE [LARGE SCALE GENOMIC DNA]</scope>
    <source>
        <strain evidence="1 2">NBRC 12865</strain>
    </source>
</reference>
<accession>A0A4Y3RFN1</accession>
<protein>
    <submittedName>
        <fullName evidence="1">Uncharacterized protein</fullName>
    </submittedName>
</protein>
<dbReference type="EMBL" id="BJMN01000012">
    <property type="protein sequence ID" value="GEB56465.1"/>
    <property type="molecule type" value="Genomic_DNA"/>
</dbReference>
<organism evidence="1 2">
    <name type="scientific">Streptomyces gardneri</name>
    <dbReference type="NCBI Taxonomy" id="66892"/>
    <lineage>
        <taxon>Bacteria</taxon>
        <taxon>Bacillati</taxon>
        <taxon>Actinomycetota</taxon>
        <taxon>Actinomycetes</taxon>
        <taxon>Kitasatosporales</taxon>
        <taxon>Streptomycetaceae</taxon>
        <taxon>Streptomyces</taxon>
    </lineage>
</organism>
<comment type="caution">
    <text evidence="1">The sequence shown here is derived from an EMBL/GenBank/DDBJ whole genome shotgun (WGS) entry which is preliminary data.</text>
</comment>
<dbReference type="OrthoDB" id="3261206at2"/>
<evidence type="ECO:0000313" key="2">
    <source>
        <dbReference type="Proteomes" id="UP000315226"/>
    </source>
</evidence>
<sequence length="1148" mass="121449">MERAGRAGRAGPVTVHNGAGIVVVGDGNRIGVPERSPVRSAYWEHVRRIAPAELVDREGELAELAAFCGRTDPGPAYTWWRAEAWAGKTALLSWFALDPPPGTRIVPFFVTARLGAQNDVAAYVDVVLEQLAELAGEGLPALLTAATREAHLLRLYASAAAACAARGERLVLLVDGLDEDRGVTTGPDARSIAALLPYDLPVIVSGRLNPPLPVDVPDDHPLRDPEAVRILAPSPRARAIRVEAERELKCLLEAGGLPYELLGLLTAAGGGLTADDLAELTGGVPYRVKDVLRTGLARTFASRGDAYLLAHEQLAVQAREMLGERELARWRGMVGAWAEDWRERGWPEESPAYLLQGYVPMLRAAGEVDRLVDSALDAVRHERLLIRTGADTAALAEVRAAESAHVAGGDRADLVTVALRLAFHRGELERRSAGVPPVLAAGWAAVGETDRAVGLARSMGGAHTVTALCAVAARLLDHGERERAVGLVEDAEVATRALRSGPAYDEAARTTAQLWSEIGAYDRASGLVRRIGSARPEVLRAMVRAWCAAGEYDRALALAEGDPDLSTRATATADVVEALIRGGRAGEADLIAQVLTRGFPHGVVQVRASVALREAGYERQAEAALYTGAAHLGWGLDEPLTRASARRELAVALVAAGRFDAAREQADGVGPQLFAEVLAERGERERALAAAEERLEAVSAAGVRGRLARRLASAGEVEEALALAVGVPGDEDFGAWPAIGSALLASGGLDEVAALADRLVASPAGRDVLGALVGALVERGWAERARALVAEARVPALTVTLAHALHRAGRVAEARELLTEEERRHRAPTRATLVGELAWIARAVGAAGRRDTAASLVDAIGDDWVLDAPAAASAMLAAGRTPQAERCAWRSGPLHIAPLLSEVVTAYAAERAFDRIDRLIGRSATPAQVVGAAAVACALVGDRLRAVDILSRLSRESGLEAKRALMVLQLAHEGDTERAKLLLGIAEGQGGGAASRLSSRVAWIRLSQGRIGAERLVRGMIDKSPHDAAEALASIDAYDEAAEHARSLGPDEAWVALPGLVTELLRAREYDRTANLLADLHHLGPACGSAYAVLARAHPDPVRARRFAALALRFGVWADTLPAALAVAPEALEHVEAEGYRLRRALEV</sequence>